<name>A0A0S4TBX1_CRYHO</name>
<dbReference type="EMBL" id="JTAI01000044">
    <property type="protein sequence ID" value="PPS97313.1"/>
    <property type="molecule type" value="Genomic_DNA"/>
</dbReference>
<sequence>MIVWSNLFFTIDEEQFIGLYNIIFPLCKLINYFIILQVLVGAISLFYLNNQILGLLEIFFFVGNGIVTTHLQVPILYIIYSITSIIGCLVHFFNAEIQNATLSDLNFISFISGITNHFCCSILSLKIFLLLINNIDWESKIMSMGGNLHITYIGYPRFNNSTSNIGYYMPLEEGLNNIEPKELLSSTTEINL</sequence>
<evidence type="ECO:0000256" key="1">
    <source>
        <dbReference type="SAM" id="Phobius"/>
    </source>
</evidence>
<organism evidence="2">
    <name type="scientific">Cryptosporidium hominis</name>
    <dbReference type="NCBI Taxonomy" id="237895"/>
    <lineage>
        <taxon>Eukaryota</taxon>
        <taxon>Sar</taxon>
        <taxon>Alveolata</taxon>
        <taxon>Apicomplexa</taxon>
        <taxon>Conoidasida</taxon>
        <taxon>Coccidia</taxon>
        <taxon>Eucoccidiorida</taxon>
        <taxon>Eimeriorina</taxon>
        <taxon>Cryptosporidiidae</taxon>
        <taxon>Cryptosporidium</taxon>
    </lineage>
</organism>
<dbReference type="Proteomes" id="UP000199752">
    <property type="component" value="Chromosome 1"/>
</dbReference>
<dbReference type="VEuPathDB" id="CryptoDB:Chro.10207"/>
<evidence type="ECO:0000313" key="3">
    <source>
        <dbReference type="EMBL" id="PPS97313.1"/>
    </source>
</evidence>
<evidence type="ECO:0000313" key="4">
    <source>
        <dbReference type="Proteomes" id="UP001429100"/>
    </source>
</evidence>
<dbReference type="VEuPathDB" id="CryptoDB:ChTU502y2012_305g0265"/>
<keyword evidence="1" id="KW-1133">Transmembrane helix</keyword>
<accession>A0A0S4TBX1</accession>
<evidence type="ECO:0000313" key="2">
    <source>
        <dbReference type="EMBL" id="CUV04124.1"/>
    </source>
</evidence>
<reference evidence="3 4" key="3">
    <citation type="submission" date="2017-10" db="EMBL/GenBank/DDBJ databases">
        <title>Consistent, comparative and evidence-based genome annotation and re-annotation for the closely-related species, Cryptosporidium parvum, C. hominis and C. tyzzeri.</title>
        <authorList>
            <person name="Baptista R.P."/>
            <person name="Li Y."/>
            <person name="Sateriale A."/>
            <person name="Striepen B."/>
            <person name="Kissinger J.C."/>
        </authorList>
    </citation>
    <scope>NUCLEOTIDE SEQUENCE [LARGE SCALE GENOMIC DNA]</scope>
    <source>
        <strain evidence="3">30976</strain>
    </source>
</reference>
<dbReference type="VEuPathDB" id="CryptoDB:GY17_00001187"/>
<keyword evidence="1" id="KW-0472">Membrane</keyword>
<reference evidence="3 4" key="1">
    <citation type="submission" date="2014-11" db="EMBL/GenBank/DDBJ databases">
        <title>Comparative genomic analysis of Cryptosporidium hominis reveals occurrence of genetic recombination in virulent subtypes.</title>
        <authorList>
            <person name="Guo Y."/>
            <person name="Tang K."/>
            <person name="Frace M."/>
            <person name="Li N."/>
            <person name="Roellig D.M."/>
            <person name="Sammons S."/>
            <person name="Knipe K."/>
            <person name="Rowe L."/>
            <person name="Feng Y."/>
            <person name="Xiao L."/>
        </authorList>
    </citation>
    <scope>NUCLEOTIDE SEQUENCE [LARGE SCALE GENOMIC DNA]</scope>
    <source>
        <strain evidence="3">30976</strain>
    </source>
</reference>
<dbReference type="Proteomes" id="UP001429100">
    <property type="component" value="Unassembled WGS sequence"/>
</dbReference>
<dbReference type="OrthoDB" id="337182at2759"/>
<proteinExistence type="predicted"/>
<feature type="transmembrane region" description="Helical" evidence="1">
    <location>
        <begin position="75"/>
        <end position="95"/>
    </location>
</feature>
<feature type="transmembrane region" description="Helical" evidence="1">
    <location>
        <begin position="52"/>
        <end position="68"/>
    </location>
</feature>
<dbReference type="VEuPathDB" id="CryptoDB:CHUDEA1_1820"/>
<dbReference type="EMBL" id="LN877947">
    <property type="protein sequence ID" value="CUV04124.1"/>
    <property type="molecule type" value="Genomic_DNA"/>
</dbReference>
<keyword evidence="1" id="KW-0812">Transmembrane</keyword>
<gene>
    <name evidence="2" type="ORF">CHUDEA1_1820</name>
    <name evidence="3" type="ORF">GY17_00001187</name>
</gene>
<feature type="transmembrane region" description="Helical" evidence="1">
    <location>
        <begin position="107"/>
        <end position="132"/>
    </location>
</feature>
<protein>
    <submittedName>
        <fullName evidence="2">Uncharacterized protein</fullName>
    </submittedName>
</protein>
<reference evidence="2" key="2">
    <citation type="submission" date="2015-08" db="EMBL/GenBank/DDBJ databases">
        <authorList>
            <person name="Babu N.S."/>
            <person name="Beckwith C.J."/>
            <person name="Beseler K.G."/>
            <person name="Brison A."/>
            <person name="Carone J.V."/>
            <person name="Caskin T.P."/>
            <person name="Diamond M."/>
            <person name="Durham M.E."/>
            <person name="Foxe J.M."/>
            <person name="Go M."/>
            <person name="Henderson B.A."/>
            <person name="Jones I.B."/>
            <person name="McGettigan J.A."/>
            <person name="Micheletti S.J."/>
            <person name="Nasrallah M.E."/>
            <person name="Ortiz D."/>
            <person name="Piller C.R."/>
            <person name="Privatt S.R."/>
            <person name="Schneider S.L."/>
            <person name="Sharp S."/>
            <person name="Smith T.C."/>
            <person name="Stanton J.D."/>
            <person name="Ullery H.E."/>
            <person name="Wilson R.J."/>
            <person name="Serrano M.G."/>
            <person name="Buck G."/>
            <person name="Lee V."/>
            <person name="Wang Y."/>
            <person name="Carvalho R."/>
            <person name="Voegtly L."/>
            <person name="Shi R."/>
            <person name="Duckworth R."/>
            <person name="Johnson A."/>
            <person name="Loviza R."/>
            <person name="Walstead R."/>
            <person name="Shah Z."/>
            <person name="Kiflezghi M."/>
            <person name="Wade K."/>
            <person name="Ball S.L."/>
            <person name="Bradley K.W."/>
            <person name="Asai D.J."/>
            <person name="Bowman C.A."/>
            <person name="Russell D.A."/>
            <person name="Pope W.H."/>
            <person name="Jacobs-Sera D."/>
            <person name="Hendrix R.W."/>
            <person name="Hatfull G.F."/>
        </authorList>
    </citation>
    <scope>NUCLEOTIDE SEQUENCE [LARGE SCALE GENOMIC DNA]</scope>
</reference>
<dbReference type="AlphaFoldDB" id="A0A0S4TBX1"/>
<keyword evidence="4" id="KW-1185">Reference proteome</keyword>